<dbReference type="RefSeq" id="WP_132120099.1">
    <property type="nucleotide sequence ID" value="NZ_SLWS01000006.1"/>
</dbReference>
<comment type="cofactor">
    <cofactor evidence="1 10">
        <name>pyridoxal 5'-phosphate</name>
        <dbReference type="ChEBI" id="CHEBI:597326"/>
    </cofactor>
</comment>
<evidence type="ECO:0000313" key="11">
    <source>
        <dbReference type="EMBL" id="TCO56638.1"/>
    </source>
</evidence>
<comment type="subcellular location">
    <subcellularLocation>
        <location evidence="10">Cytoplasm</location>
    </subcellularLocation>
</comment>
<evidence type="ECO:0000256" key="8">
    <source>
        <dbReference type="ARBA" id="ARBA00048449"/>
    </source>
</evidence>
<feature type="binding site" evidence="10">
    <location>
        <position position="257"/>
    </location>
    <ligand>
        <name>pyridoxal 5'-phosphate</name>
        <dbReference type="ChEBI" id="CHEBI:597326"/>
    </ligand>
</feature>
<dbReference type="UniPathway" id="UPA00078">
    <property type="reaction ID" value="UER00160"/>
</dbReference>
<dbReference type="SUPFAM" id="SSF53383">
    <property type="entry name" value="PLP-dependent transferases"/>
    <property type="match status" value="1"/>
</dbReference>
<keyword evidence="5 10" id="KW-0949">S-adenosyl-L-methionine</keyword>
<evidence type="ECO:0000256" key="9">
    <source>
        <dbReference type="ARBA" id="ARBA00060970"/>
    </source>
</evidence>
<dbReference type="GO" id="GO:0004015">
    <property type="term" value="F:adenosylmethionine-8-amino-7-oxononanoate transaminase activity"/>
    <property type="evidence" value="ECO:0007669"/>
    <property type="project" value="UniProtKB-UniRule"/>
</dbReference>
<evidence type="ECO:0000256" key="10">
    <source>
        <dbReference type="HAMAP-Rule" id="MF_00834"/>
    </source>
</evidence>
<feature type="binding site" evidence="10">
    <location>
        <begin position="123"/>
        <end position="124"/>
    </location>
    <ligand>
        <name>pyridoxal 5'-phosphate</name>
        <dbReference type="ChEBI" id="CHEBI:597326"/>
    </ligand>
</feature>
<keyword evidence="3 10" id="KW-0032">Aminotransferase</keyword>
<evidence type="ECO:0000256" key="1">
    <source>
        <dbReference type="ARBA" id="ARBA00001933"/>
    </source>
</evidence>
<feature type="binding site" evidence="10">
    <location>
        <position position="286"/>
    </location>
    <ligand>
        <name>substrate</name>
    </ligand>
</feature>
<evidence type="ECO:0000256" key="6">
    <source>
        <dbReference type="ARBA" id="ARBA00022756"/>
    </source>
</evidence>
<dbReference type="NCBIfam" id="TIGR00508">
    <property type="entry name" value="bioA"/>
    <property type="match status" value="1"/>
</dbReference>
<feature type="binding site" evidence="10">
    <location>
        <begin position="320"/>
        <end position="321"/>
    </location>
    <ligand>
        <name>pyridoxal 5'-phosphate</name>
        <dbReference type="ChEBI" id="CHEBI:597326"/>
    </ligand>
</feature>
<dbReference type="PROSITE" id="PS00600">
    <property type="entry name" value="AA_TRANSFER_CLASS_3"/>
    <property type="match status" value="1"/>
</dbReference>
<dbReference type="HAMAP" id="MF_00834">
    <property type="entry name" value="BioA"/>
    <property type="match status" value="1"/>
</dbReference>
<dbReference type="EMBL" id="SLWS01000006">
    <property type="protein sequence ID" value="TCO56638.1"/>
    <property type="molecule type" value="Genomic_DNA"/>
</dbReference>
<dbReference type="Pfam" id="PF00202">
    <property type="entry name" value="Aminotran_3"/>
    <property type="match status" value="1"/>
</dbReference>
<comment type="function">
    <text evidence="10">Catalyzes the transfer of the alpha-amino group from S-adenosyl-L-methionine (SAM) to 7-keto-8-aminopelargonic acid (KAPA) to form 7,8-diaminopelargonic acid (DAPA). It is the only aminotransferase known to utilize SAM as an amino donor.</text>
</comment>
<dbReference type="Gene3D" id="3.40.640.10">
    <property type="entry name" value="Type I PLP-dependent aspartate aminotransferase-like (Major domain)"/>
    <property type="match status" value="1"/>
</dbReference>
<comment type="subunit">
    <text evidence="10">Homodimer.</text>
</comment>
<protein>
    <recommendedName>
        <fullName evidence="10">Adenosylmethionine-8-amino-7-oxononanoate aminotransferase</fullName>
        <ecNumber evidence="10">2.6.1.62</ecNumber>
    </recommendedName>
    <alternativeName>
        <fullName evidence="10">7,8-diamino-pelargonic acid aminotransferase</fullName>
        <shortName evidence="10">DAPA AT</shortName>
        <shortName evidence="10">DAPA aminotransferase</shortName>
    </alternativeName>
    <alternativeName>
        <fullName evidence="10">7,8-diaminononanoate synthase</fullName>
        <shortName evidence="10">DANS</shortName>
    </alternativeName>
    <alternativeName>
        <fullName evidence="10">Diaminopelargonic acid synthase</fullName>
    </alternativeName>
</protein>
<dbReference type="InterPro" id="IPR015421">
    <property type="entry name" value="PyrdxlP-dep_Trfase_major"/>
</dbReference>
<keyword evidence="7 10" id="KW-0663">Pyridoxal phosphate</keyword>
<dbReference type="GO" id="GO:0030170">
    <property type="term" value="F:pyridoxal phosphate binding"/>
    <property type="evidence" value="ECO:0007669"/>
    <property type="project" value="UniProtKB-UniRule"/>
</dbReference>
<dbReference type="OrthoDB" id="9801052at2"/>
<evidence type="ECO:0000256" key="4">
    <source>
        <dbReference type="ARBA" id="ARBA00022679"/>
    </source>
</evidence>
<feature type="site" description="Participates in the substrate recognition with KAPA and in a stacking interaction with the adenine ring of SAM" evidence="10">
    <location>
        <position position="28"/>
    </location>
</feature>
<reference evidence="11 12" key="1">
    <citation type="submission" date="2019-03" db="EMBL/GenBank/DDBJ databases">
        <title>Genomic Encyclopedia of Type Strains, Phase IV (KMG-IV): sequencing the most valuable type-strain genomes for metagenomic binning, comparative biology and taxonomic classification.</title>
        <authorList>
            <person name="Goeker M."/>
        </authorList>
    </citation>
    <scope>NUCLEOTIDE SEQUENCE [LARGE SCALE GENOMIC DNA]</scope>
    <source>
        <strain evidence="11 12">DSM 45934</strain>
    </source>
</reference>
<dbReference type="NCBIfam" id="NF004624">
    <property type="entry name" value="PRK05964.1"/>
    <property type="match status" value="1"/>
</dbReference>
<proteinExistence type="inferred from homology"/>
<evidence type="ECO:0000313" key="12">
    <source>
        <dbReference type="Proteomes" id="UP000295680"/>
    </source>
</evidence>
<accession>A0A4R2JI38</accession>
<feature type="binding site" evidence="10">
    <location>
        <position position="63"/>
    </location>
    <ligand>
        <name>substrate</name>
    </ligand>
</feature>
<feature type="binding site" evidence="10">
    <location>
        <position position="403"/>
    </location>
    <ligand>
        <name>substrate</name>
    </ligand>
</feature>
<dbReference type="Proteomes" id="UP000295680">
    <property type="component" value="Unassembled WGS sequence"/>
</dbReference>
<dbReference type="InterPro" id="IPR015424">
    <property type="entry name" value="PyrdxlP-dep_Trfase"/>
</dbReference>
<keyword evidence="10" id="KW-0963">Cytoplasm</keyword>
<feature type="binding site" evidence="10">
    <location>
        <position position="156"/>
    </location>
    <ligand>
        <name>substrate</name>
    </ligand>
</feature>
<evidence type="ECO:0000256" key="3">
    <source>
        <dbReference type="ARBA" id="ARBA00022576"/>
    </source>
</evidence>
<evidence type="ECO:0000256" key="5">
    <source>
        <dbReference type="ARBA" id="ARBA00022691"/>
    </source>
</evidence>
<feature type="binding site" evidence="10">
    <location>
        <position position="319"/>
    </location>
    <ligand>
        <name>substrate</name>
    </ligand>
</feature>
<dbReference type="Gene3D" id="3.90.1150.10">
    <property type="entry name" value="Aspartate Aminotransferase, domain 1"/>
    <property type="match status" value="1"/>
</dbReference>
<dbReference type="GO" id="GO:0009102">
    <property type="term" value="P:biotin biosynthetic process"/>
    <property type="evidence" value="ECO:0007669"/>
    <property type="project" value="UniProtKB-UniRule"/>
</dbReference>
<feature type="modified residue" description="N6-(pyridoxal phosphate)lysine" evidence="10">
    <location>
        <position position="286"/>
    </location>
</feature>
<keyword evidence="4 10" id="KW-0808">Transferase</keyword>
<organism evidence="11 12">
    <name type="scientific">Actinocrispum wychmicini</name>
    <dbReference type="NCBI Taxonomy" id="1213861"/>
    <lineage>
        <taxon>Bacteria</taxon>
        <taxon>Bacillati</taxon>
        <taxon>Actinomycetota</taxon>
        <taxon>Actinomycetes</taxon>
        <taxon>Pseudonocardiales</taxon>
        <taxon>Pseudonocardiaceae</taxon>
        <taxon>Actinocrispum</taxon>
    </lineage>
</organism>
<dbReference type="InterPro" id="IPR049704">
    <property type="entry name" value="Aminotrans_3_PPA_site"/>
</dbReference>
<comment type="similarity">
    <text evidence="9 10">Belongs to the class-III pyridoxal-phosphate-dependent aminotransferase family. BioA subfamily.</text>
</comment>
<evidence type="ECO:0000256" key="7">
    <source>
        <dbReference type="ARBA" id="ARBA00022898"/>
    </source>
</evidence>
<comment type="pathway">
    <text evidence="2 10">Cofactor biosynthesis; biotin biosynthesis; 7,8-diaminononanoate from 8-amino-7-oxononanoate (SAM route): step 1/1.</text>
</comment>
<name>A0A4R2JI38_9PSEU</name>
<dbReference type="PANTHER" id="PTHR42684">
    <property type="entry name" value="ADENOSYLMETHIONINE-8-AMINO-7-OXONONANOATE AMINOTRANSFERASE"/>
    <property type="match status" value="1"/>
</dbReference>
<keyword evidence="12" id="KW-1185">Reference proteome</keyword>
<comment type="catalytic activity">
    <reaction evidence="8 10">
        <text>(8S)-8-amino-7-oxononanoate + S-adenosyl-L-methionine = S-adenosyl-4-methylsulfanyl-2-oxobutanoate + (7R,8S)-7,8-diammoniononanoate</text>
        <dbReference type="Rhea" id="RHEA:16861"/>
        <dbReference type="ChEBI" id="CHEBI:16490"/>
        <dbReference type="ChEBI" id="CHEBI:59789"/>
        <dbReference type="ChEBI" id="CHEBI:149468"/>
        <dbReference type="ChEBI" id="CHEBI:149469"/>
        <dbReference type="EC" id="2.6.1.62"/>
    </reaction>
</comment>
<dbReference type="FunFam" id="3.40.640.10:FF:000041">
    <property type="entry name" value="Adenosylmethionine-8-amino-7-oxononanoate aminotransferase"/>
    <property type="match status" value="1"/>
</dbReference>
<dbReference type="GO" id="GO:0005737">
    <property type="term" value="C:cytoplasm"/>
    <property type="evidence" value="ECO:0007669"/>
    <property type="project" value="UniProtKB-SubCell"/>
</dbReference>
<dbReference type="CDD" id="cd00610">
    <property type="entry name" value="OAT_like"/>
    <property type="match status" value="1"/>
</dbReference>
<dbReference type="EC" id="2.6.1.62" evidence="10"/>
<dbReference type="InterPro" id="IPR015422">
    <property type="entry name" value="PyrdxlP-dep_Trfase_small"/>
</dbReference>
<evidence type="ECO:0000256" key="2">
    <source>
        <dbReference type="ARBA" id="ARBA00005063"/>
    </source>
</evidence>
<gene>
    <name evidence="10" type="primary">bioA</name>
    <name evidence="11" type="ORF">EV192_106111</name>
</gene>
<dbReference type="InterPro" id="IPR005815">
    <property type="entry name" value="BioA"/>
</dbReference>
<keyword evidence="6 10" id="KW-0093">Biotin biosynthesis</keyword>
<dbReference type="AlphaFoldDB" id="A0A4R2JI38"/>
<dbReference type="InterPro" id="IPR005814">
    <property type="entry name" value="Aminotrans_3"/>
</dbReference>
<dbReference type="PANTHER" id="PTHR42684:SF17">
    <property type="entry name" value="ADENOSYLMETHIONINE-8-AMINO-7-OXONONANOATE AMINOTRANSFERASE"/>
    <property type="match status" value="1"/>
</dbReference>
<sequence>MSSNWHYCRSVDVAELIALDRAHVWHPYGPMPGTREPLVVQGASGVRLHLADGRDLVDGMSSWWAAIHGYRNPRLDQAMVDQAGRMSHVMFGGLTHEPAVRLATRLVQLTPSPLRHVFLCDSGSVSVEVAVKMCLQYWRSVGRPEKRRLMTWRGGYHGDTFHPMSVCDPDGGMHSLWRGVLPEQVFVPMPPAGFDAGVDYDYVTQLADTIEQHADELAAVIVEPVVQGAGGMRFFDPRYLHVLRELTLAHDVLLIFDEIATGFGRTGTLFAADHAAVSPDVMCVGKALTGGYLTMAATLCTSQIADGIAQGDLPVLAHGPTYMGNPLAAAVANASIDLLLEGDWPADIRRLESALLAGLEPALDLPGVLNVRVLGGIGVVQLDHQVDIAQATKASVDAGVWLRPFRDLIYTMPPYITCDEDLALITKAVCAAVAAG</sequence>
<comment type="caution">
    <text evidence="11">The sequence shown here is derived from an EMBL/GenBank/DDBJ whole genome shotgun (WGS) entry which is preliminary data.</text>
</comment>